<dbReference type="InterPro" id="IPR035996">
    <property type="entry name" value="4pyrrol_Methylase_sf"/>
</dbReference>
<evidence type="ECO:0000256" key="1">
    <source>
        <dbReference type="ARBA" id="ARBA00004953"/>
    </source>
</evidence>
<accession>A0A212RNY7</accession>
<evidence type="ECO:0000313" key="9">
    <source>
        <dbReference type="EMBL" id="SNB74103.1"/>
    </source>
</evidence>
<dbReference type="UniPathway" id="UPA00148"/>
<keyword evidence="4 9" id="KW-0489">Methyltransferase</keyword>
<dbReference type="PANTHER" id="PTHR43467">
    <property type="entry name" value="COBALT-PRECORRIN-2 C(20)-METHYLTRANSFERASE"/>
    <property type="match status" value="1"/>
</dbReference>
<dbReference type="PIRSF" id="PIRSF036427">
    <property type="entry name" value="Precrrn-2_mtase"/>
    <property type="match status" value="1"/>
</dbReference>
<comment type="pathway">
    <text evidence="1">Cofactor biosynthesis; adenosylcobalamin biosynthesis.</text>
</comment>
<evidence type="ECO:0000256" key="4">
    <source>
        <dbReference type="ARBA" id="ARBA00022603"/>
    </source>
</evidence>
<dbReference type="CDD" id="cd11645">
    <property type="entry name" value="Precorrin_2_C20_MT"/>
    <property type="match status" value="1"/>
</dbReference>
<keyword evidence="6" id="KW-0949">S-adenosyl-L-methionine</keyword>
<evidence type="ECO:0000256" key="2">
    <source>
        <dbReference type="ARBA" id="ARBA00005879"/>
    </source>
</evidence>
<reference evidence="9 10" key="1">
    <citation type="submission" date="2017-06" db="EMBL/GenBank/DDBJ databases">
        <authorList>
            <person name="Kim H.J."/>
            <person name="Triplett B.A."/>
        </authorList>
    </citation>
    <scope>NUCLEOTIDE SEQUENCE [LARGE SCALE GENOMIC DNA]</scope>
    <source>
        <strain evidence="9 10">B29T1</strain>
    </source>
</reference>
<keyword evidence="5 9" id="KW-0808">Transferase</keyword>
<dbReference type="NCBIfam" id="TIGR01467">
    <property type="entry name" value="cobI_cbiL"/>
    <property type="match status" value="1"/>
</dbReference>
<dbReference type="Gene3D" id="3.30.950.10">
    <property type="entry name" value="Methyltransferase, Cobalt-precorrin-4 Transmethylase, Domain 2"/>
    <property type="match status" value="1"/>
</dbReference>
<dbReference type="PANTHER" id="PTHR43467:SF2">
    <property type="entry name" value="COBALT-PRECORRIN-2 C(20)-METHYLTRANSFERASE"/>
    <property type="match status" value="1"/>
</dbReference>
<dbReference type="Gene3D" id="3.40.1010.10">
    <property type="entry name" value="Cobalt-precorrin-4 Transmethylase, Domain 1"/>
    <property type="match status" value="1"/>
</dbReference>
<dbReference type="GO" id="GO:0030788">
    <property type="term" value="F:precorrin-2 C20-methyltransferase activity"/>
    <property type="evidence" value="ECO:0007669"/>
    <property type="project" value="InterPro"/>
</dbReference>
<dbReference type="GO" id="GO:0032259">
    <property type="term" value="P:methylation"/>
    <property type="evidence" value="ECO:0007669"/>
    <property type="project" value="UniProtKB-KW"/>
</dbReference>
<gene>
    <name evidence="9" type="ORF">SAMN07250955_11179</name>
</gene>
<organism evidence="9 10">
    <name type="scientific">Arboricoccus pini</name>
    <dbReference type="NCBI Taxonomy" id="1963835"/>
    <lineage>
        <taxon>Bacteria</taxon>
        <taxon>Pseudomonadati</taxon>
        <taxon>Pseudomonadota</taxon>
        <taxon>Alphaproteobacteria</taxon>
        <taxon>Geminicoccales</taxon>
        <taxon>Geminicoccaceae</taxon>
        <taxon>Arboricoccus</taxon>
    </lineage>
</organism>
<proteinExistence type="inferred from homology"/>
<feature type="domain" description="Tetrapyrrole methylase" evidence="8">
    <location>
        <begin position="7"/>
        <end position="218"/>
    </location>
</feature>
<evidence type="ECO:0000256" key="7">
    <source>
        <dbReference type="PIRNR" id="PIRNR036427"/>
    </source>
</evidence>
<dbReference type="OrthoDB" id="9804789at2"/>
<evidence type="ECO:0000256" key="6">
    <source>
        <dbReference type="ARBA" id="ARBA00022691"/>
    </source>
</evidence>
<dbReference type="InterPro" id="IPR014777">
    <property type="entry name" value="4pyrrole_Mease_sub1"/>
</dbReference>
<dbReference type="InterPro" id="IPR014776">
    <property type="entry name" value="4pyrrole_Mease_sub2"/>
</dbReference>
<dbReference type="EMBL" id="FYEH01000011">
    <property type="protein sequence ID" value="SNB74103.1"/>
    <property type="molecule type" value="Genomic_DNA"/>
</dbReference>
<evidence type="ECO:0000259" key="8">
    <source>
        <dbReference type="Pfam" id="PF00590"/>
    </source>
</evidence>
<dbReference type="Proteomes" id="UP000197065">
    <property type="component" value="Unassembled WGS sequence"/>
</dbReference>
<dbReference type="InterPro" id="IPR006364">
    <property type="entry name" value="CobI/CbiL/CobIJ_dom"/>
</dbReference>
<dbReference type="AlphaFoldDB" id="A0A212RNY7"/>
<name>A0A212RNY7_9PROT</name>
<dbReference type="Pfam" id="PF00590">
    <property type="entry name" value="TP_methylase"/>
    <property type="match status" value="1"/>
</dbReference>
<evidence type="ECO:0000313" key="10">
    <source>
        <dbReference type="Proteomes" id="UP000197065"/>
    </source>
</evidence>
<keyword evidence="10" id="KW-1185">Reference proteome</keyword>
<evidence type="ECO:0000256" key="5">
    <source>
        <dbReference type="ARBA" id="ARBA00022679"/>
    </source>
</evidence>
<comment type="similarity">
    <text evidence="2 7">Belongs to the precorrin methyltransferase family.</text>
</comment>
<keyword evidence="3" id="KW-0169">Cobalamin biosynthesis</keyword>
<sequence length="243" mass="26458">MNASPCLYGIGVGPGDPELMTLKAVRLLQAVDFVAYFAKAGRQSTARVIADQHVAATCEELPLFYPMTTEIAFTHPEYRARLAAFYEEATSQIATRLAAGRRGALLCEGDPLFYGSFMHVFERLKGSFQAEIVPGITGMAGAWSAAGLPMTWGDDVLTVIPATLPYDRLVDRLRDADAIVIMKLGKNISKVQQAIEKCGLMDRAVYVEYATRQAERILPLATLGARAAPYFALVLVAGRGRRP</sequence>
<dbReference type="InterPro" id="IPR012382">
    <property type="entry name" value="CobI/CbiL"/>
</dbReference>
<dbReference type="GO" id="GO:0009236">
    <property type="term" value="P:cobalamin biosynthetic process"/>
    <property type="evidence" value="ECO:0007669"/>
    <property type="project" value="UniProtKB-UniRule"/>
</dbReference>
<evidence type="ECO:0000256" key="3">
    <source>
        <dbReference type="ARBA" id="ARBA00022573"/>
    </source>
</evidence>
<dbReference type="InterPro" id="IPR000878">
    <property type="entry name" value="4pyrrol_Mease"/>
</dbReference>
<dbReference type="SUPFAM" id="SSF53790">
    <property type="entry name" value="Tetrapyrrole methylase"/>
    <property type="match status" value="1"/>
</dbReference>
<dbReference type="NCBIfam" id="NF004647">
    <property type="entry name" value="PRK05990.1"/>
    <property type="match status" value="1"/>
</dbReference>
<protein>
    <submittedName>
        <fullName evidence="9">Precorrin-2/cobalt-factor-2 C20-methyltransferase</fullName>
    </submittedName>
</protein>
<dbReference type="RefSeq" id="WP_088562278.1">
    <property type="nucleotide sequence ID" value="NZ_FYEH01000011.1"/>
</dbReference>